<name>A0A427YI46_9TREE</name>
<dbReference type="EMBL" id="RSCD01000009">
    <property type="protein sequence ID" value="RSH90754.1"/>
    <property type="molecule type" value="Genomic_DNA"/>
</dbReference>
<dbReference type="InterPro" id="IPR024749">
    <property type="entry name" value="Collagen-bd_put"/>
</dbReference>
<organism evidence="3 4">
    <name type="scientific">Saitozyma podzolica</name>
    <dbReference type="NCBI Taxonomy" id="1890683"/>
    <lineage>
        <taxon>Eukaryota</taxon>
        <taxon>Fungi</taxon>
        <taxon>Dikarya</taxon>
        <taxon>Basidiomycota</taxon>
        <taxon>Agaricomycotina</taxon>
        <taxon>Tremellomycetes</taxon>
        <taxon>Tremellales</taxon>
        <taxon>Trimorphomycetaceae</taxon>
        <taxon>Saitozyma</taxon>
    </lineage>
</organism>
<feature type="domain" description="Putative collagen-binding" evidence="1">
    <location>
        <begin position="470"/>
        <end position="572"/>
    </location>
</feature>
<sequence>MTDFNPRSQADLSASLSVALRPSTNGRFLVRHAAPEEPFFYLGDTAWELFHRLNDAEAEHFLRNRAAKGFNAVMVVIMAEHGGLDYPNREGAWPFHPAPDSTPEKYIPDISRPNAKYFAFIDRILPLAASLGITIVLVPTWGRYVNGGYYGPPVLFDEQNAYEYCKFLGKRYPFHPWVLGGDSNRFWNVNAMDTIKGGGNPKSIPVVDFGNVTEAMARGLREGEEEARKELEEENKKKAEGYETVITFHSAQVWLPTAPESSASAQFPDADWLTFDCIQTGHHDNLRDAPTSASASESSAIEVAIESVKEAAAAAVDAVKEALGAEKDEADGNAQAGGVQMPMWYARSGYVPVRKMYETRKKDGTPRPVIDLEAHYENTHHWFTFTKPLWTAADIRRGGWQAIFAGACGYTYGVNSIWQMHNGESKTHPPIAPPTTAYTNWFHELDLPGAYAASLMRTITLSLPNYFTRIPDDSFILSDRNEPSDGTPAGDKLVLGMRAKGWAGVHLPYGGHVEVDLEKALPSEGEGEYRAWWIDPRTGGKETIGKGKSDGPIKGSRRFEAPDKEDWLLLLESVSGTPEWFVRK</sequence>
<dbReference type="Gene3D" id="3.20.20.80">
    <property type="entry name" value="Glycosidases"/>
    <property type="match status" value="1"/>
</dbReference>
<reference evidence="3 4" key="1">
    <citation type="submission" date="2018-11" db="EMBL/GenBank/DDBJ databases">
        <title>Genome sequence of Saitozyma podzolica DSM 27192.</title>
        <authorList>
            <person name="Aliyu H."/>
            <person name="Gorte O."/>
            <person name="Ochsenreither K."/>
        </authorList>
    </citation>
    <scope>NUCLEOTIDE SEQUENCE [LARGE SCALE GENOMIC DNA]</scope>
    <source>
        <strain evidence="3 4">DSM 27192</strain>
    </source>
</reference>
<dbReference type="InterPro" id="IPR025277">
    <property type="entry name" value="Apiosidase-like_cat_dom"/>
</dbReference>
<proteinExistence type="predicted"/>
<dbReference type="Pfam" id="PF13204">
    <property type="entry name" value="Apiosidase"/>
    <property type="match status" value="1"/>
</dbReference>
<keyword evidence="4" id="KW-1185">Reference proteome</keyword>
<evidence type="ECO:0000313" key="4">
    <source>
        <dbReference type="Proteomes" id="UP000279259"/>
    </source>
</evidence>
<evidence type="ECO:0000259" key="2">
    <source>
        <dbReference type="Pfam" id="PF13204"/>
    </source>
</evidence>
<dbReference type="AlphaFoldDB" id="A0A427YI46"/>
<evidence type="ECO:0000259" key="1">
    <source>
        <dbReference type="Pfam" id="PF12904"/>
    </source>
</evidence>
<dbReference type="PANTHER" id="PTHR37836:SF2">
    <property type="entry name" value="DUF4038 DOMAIN-CONTAINING PROTEIN"/>
    <property type="match status" value="1"/>
</dbReference>
<evidence type="ECO:0000313" key="3">
    <source>
        <dbReference type="EMBL" id="RSH90754.1"/>
    </source>
</evidence>
<feature type="domain" description="Apiosidase-like catalytic" evidence="2">
    <location>
        <begin position="23"/>
        <end position="464"/>
    </location>
</feature>
<dbReference type="Proteomes" id="UP000279259">
    <property type="component" value="Unassembled WGS sequence"/>
</dbReference>
<dbReference type="OrthoDB" id="2581507at2759"/>
<dbReference type="PANTHER" id="PTHR37836">
    <property type="entry name" value="LMO1036 PROTEIN"/>
    <property type="match status" value="1"/>
</dbReference>
<dbReference type="STRING" id="1890683.A0A427YI46"/>
<dbReference type="Pfam" id="PF12904">
    <property type="entry name" value="Collagen_bind_2"/>
    <property type="match status" value="1"/>
</dbReference>
<gene>
    <name evidence="3" type="ORF">EHS25_009929</name>
</gene>
<dbReference type="InterPro" id="IPR017853">
    <property type="entry name" value="GH"/>
</dbReference>
<accession>A0A427YI46</accession>
<evidence type="ECO:0008006" key="5">
    <source>
        <dbReference type="Google" id="ProtNLM"/>
    </source>
</evidence>
<dbReference type="SUPFAM" id="SSF51445">
    <property type="entry name" value="(Trans)glycosidases"/>
    <property type="match status" value="1"/>
</dbReference>
<protein>
    <recommendedName>
        <fullName evidence="5">DUF4038 domain-containing protein</fullName>
    </recommendedName>
</protein>
<comment type="caution">
    <text evidence="3">The sequence shown here is derived from an EMBL/GenBank/DDBJ whole genome shotgun (WGS) entry which is preliminary data.</text>
</comment>